<dbReference type="EMBL" id="KV748265">
    <property type="protein sequence ID" value="OCK87207.1"/>
    <property type="molecule type" value="Genomic_DNA"/>
</dbReference>
<name>A0ACC8ENQ8_9PEZI</name>
<organism evidence="1 2">
    <name type="scientific">Cenococcum geophilum 1.58</name>
    <dbReference type="NCBI Taxonomy" id="794803"/>
    <lineage>
        <taxon>Eukaryota</taxon>
        <taxon>Fungi</taxon>
        <taxon>Dikarya</taxon>
        <taxon>Ascomycota</taxon>
        <taxon>Pezizomycotina</taxon>
        <taxon>Dothideomycetes</taxon>
        <taxon>Pleosporomycetidae</taxon>
        <taxon>Gloniales</taxon>
        <taxon>Gloniaceae</taxon>
        <taxon>Cenococcum</taxon>
    </lineage>
</organism>
<evidence type="ECO:0000313" key="2">
    <source>
        <dbReference type="Proteomes" id="UP000250078"/>
    </source>
</evidence>
<reference evidence="1 2" key="1">
    <citation type="journal article" date="2016" name="Nat. Commun.">
        <title>Ectomycorrhizal ecology is imprinted in the genome of the dominant symbiotic fungus Cenococcum geophilum.</title>
        <authorList>
            <consortium name="DOE Joint Genome Institute"/>
            <person name="Peter M."/>
            <person name="Kohler A."/>
            <person name="Ohm R.A."/>
            <person name="Kuo A."/>
            <person name="Krutzmann J."/>
            <person name="Morin E."/>
            <person name="Arend M."/>
            <person name="Barry K.W."/>
            <person name="Binder M."/>
            <person name="Choi C."/>
            <person name="Clum A."/>
            <person name="Copeland A."/>
            <person name="Grisel N."/>
            <person name="Haridas S."/>
            <person name="Kipfer T."/>
            <person name="LaButti K."/>
            <person name="Lindquist E."/>
            <person name="Lipzen A."/>
            <person name="Maire R."/>
            <person name="Meier B."/>
            <person name="Mihaltcheva S."/>
            <person name="Molinier V."/>
            <person name="Murat C."/>
            <person name="Poggeler S."/>
            <person name="Quandt C.A."/>
            <person name="Sperisen C."/>
            <person name="Tritt A."/>
            <person name="Tisserant E."/>
            <person name="Crous P.W."/>
            <person name="Henrissat B."/>
            <person name="Nehls U."/>
            <person name="Egli S."/>
            <person name="Spatafora J.W."/>
            <person name="Grigoriev I.V."/>
            <person name="Martin F.M."/>
        </authorList>
    </citation>
    <scope>NUCLEOTIDE SEQUENCE [LARGE SCALE GENOMIC DNA]</scope>
    <source>
        <strain evidence="1 2">1.58</strain>
    </source>
</reference>
<sequence>MAGTIRPDTITVSTSTPLISSKAPPSSTLTLKTAGKPTVSAQRIDLEPLYTALKSAIGDTDWAIYKESISLFVLGQLNQDELSRRIDTFICNDPTREHLHNQFIAAIYGNASRDSPEPGVASWVSANDKPTTIAKPATGDEAERRLKTEVMQLPRRERKRLKGIQEAPFDMFTQTMNDYHNARQIKHPDTGPASAGGYNKTNWDLEIRKRYAQPLFSETNEFPDKETIEARMLPICYEEGLPSGCAPGAAEFMNIATETYIKEALSNFFGRVSSNGDAYIKTASYKQQLEKEEEKCLRNEIRKNDGGLLPVEVEAASRRPALSMADLKLALELGDGYLGQVPLIAGQIINGGHLDVEFEGREVGDEVARVPDRVGKVNGINGLGTANGIAYHVDADAMAIDEADWGWHGGGVMDLEMLNGVLDQCLSVGL</sequence>
<evidence type="ECO:0000313" key="1">
    <source>
        <dbReference type="EMBL" id="OCK87207.1"/>
    </source>
</evidence>
<proteinExistence type="predicted"/>
<gene>
    <name evidence="1" type="ORF">K441DRAFT_682803</name>
</gene>
<accession>A0ACC8ENQ8</accession>
<dbReference type="Proteomes" id="UP000250078">
    <property type="component" value="Unassembled WGS sequence"/>
</dbReference>
<protein>
    <submittedName>
        <fullName evidence="1">Uncharacterized protein</fullName>
    </submittedName>
</protein>
<keyword evidence="2" id="KW-1185">Reference proteome</keyword>